<accession>W5WK58</accession>
<sequence length="137" mass="15181">MTAAGGSRVSVVALTCRPTDGHYLTLPTEHALVFPGGPVNLGESVERALRRILHDQLATWARTMDFCAVLEHATAEASVELVFVFDVTLTRASDRIVRWVGHEWLRLLEVHPVCLRDALATEALIRRAWITTIPDAD</sequence>
<evidence type="ECO:0000313" key="1">
    <source>
        <dbReference type="EMBL" id="AHH98564.1"/>
    </source>
</evidence>
<organism evidence="1 2">
    <name type="scientific">Kutzneria albida DSM 43870</name>
    <dbReference type="NCBI Taxonomy" id="1449976"/>
    <lineage>
        <taxon>Bacteria</taxon>
        <taxon>Bacillati</taxon>
        <taxon>Actinomycetota</taxon>
        <taxon>Actinomycetes</taxon>
        <taxon>Pseudonocardiales</taxon>
        <taxon>Pseudonocardiaceae</taxon>
        <taxon>Kutzneria</taxon>
    </lineage>
</organism>
<dbReference type="RefSeq" id="WP_025358568.1">
    <property type="nucleotide sequence ID" value="NZ_CP007155.1"/>
</dbReference>
<name>W5WK58_9PSEU</name>
<proteinExistence type="predicted"/>
<dbReference type="KEGG" id="kal:KALB_5202"/>
<evidence type="ECO:0000313" key="2">
    <source>
        <dbReference type="Proteomes" id="UP000019225"/>
    </source>
</evidence>
<dbReference type="EMBL" id="CP007155">
    <property type="protein sequence ID" value="AHH98564.1"/>
    <property type="molecule type" value="Genomic_DNA"/>
</dbReference>
<reference evidence="1 2" key="1">
    <citation type="journal article" date="2014" name="BMC Genomics">
        <title>Complete genome sequence of producer of the glycopeptide antibiotic Aculeximycin Kutzneria albida DSM 43870T, a representative of minor genus of Pseudonocardiaceae.</title>
        <authorList>
            <person name="Rebets Y."/>
            <person name="Tokovenko B."/>
            <person name="Lushchyk I."/>
            <person name="Ruckert C."/>
            <person name="Zaburannyi N."/>
            <person name="Bechthold A."/>
            <person name="Kalinowski J."/>
            <person name="Luzhetskyy A."/>
        </authorList>
    </citation>
    <scope>NUCLEOTIDE SEQUENCE [LARGE SCALE GENOMIC DNA]</scope>
    <source>
        <strain evidence="1">DSM 43870</strain>
    </source>
</reference>
<dbReference type="InterPro" id="IPR015797">
    <property type="entry name" value="NUDIX_hydrolase-like_dom_sf"/>
</dbReference>
<keyword evidence="2" id="KW-1185">Reference proteome</keyword>
<evidence type="ECO:0008006" key="3">
    <source>
        <dbReference type="Google" id="ProtNLM"/>
    </source>
</evidence>
<protein>
    <recommendedName>
        <fullName evidence="3">Nudix hydrolase domain-containing protein</fullName>
    </recommendedName>
</protein>
<dbReference type="HOGENOM" id="CLU_1774990_0_0_11"/>
<dbReference type="Proteomes" id="UP000019225">
    <property type="component" value="Chromosome"/>
</dbReference>
<dbReference type="SUPFAM" id="SSF55811">
    <property type="entry name" value="Nudix"/>
    <property type="match status" value="1"/>
</dbReference>
<gene>
    <name evidence="1" type="ORF">KALB_5202</name>
</gene>
<dbReference type="AlphaFoldDB" id="W5WK58"/>
<dbReference type="Gene3D" id="3.90.79.10">
    <property type="entry name" value="Nucleoside Triphosphate Pyrophosphohydrolase"/>
    <property type="match status" value="1"/>
</dbReference>
<dbReference type="OrthoDB" id="9804442at2"/>
<dbReference type="STRING" id="1449976.KALB_5202"/>